<protein>
    <submittedName>
        <fullName evidence="1">Uncharacterized protein</fullName>
    </submittedName>
</protein>
<sequence>MARDGEIVFITIVKSGACLCYDVTRENLRELKSWGFLRTTTSKEFIIMSKVLFPLDNFVQTGRHRECLDPTVHLGHIATAEGVSTDPEKVHAMLNLRTLRGGPDKTIGLDYEAQYKKGSELNKLRKKKSERVISFHFLYVEGYRTQSHRHAPAMIVFVLLQAQSGALCWCYDVMRKRWRKLVIKGLPKKSSYIKGIYSYVETFIYFRSNSEMCIASYNNPFARSKSLLHCGAKERWNNLCLPSSEYAF</sequence>
<reference evidence="1 2" key="1">
    <citation type="submission" date="2020-09" db="EMBL/GenBank/DDBJ databases">
        <title>De no assembly of potato wild relative species, Solanum commersonii.</title>
        <authorList>
            <person name="Cho K."/>
        </authorList>
    </citation>
    <scope>NUCLEOTIDE SEQUENCE [LARGE SCALE GENOMIC DNA]</scope>
    <source>
        <strain evidence="1">LZ3.2</strain>
        <tissue evidence="1">Leaf</tissue>
    </source>
</reference>
<dbReference type="AlphaFoldDB" id="A0A9J6B6C0"/>
<proteinExistence type="predicted"/>
<comment type="caution">
    <text evidence="1">The sequence shown here is derived from an EMBL/GenBank/DDBJ whole genome shotgun (WGS) entry which is preliminary data.</text>
</comment>
<keyword evidence="2" id="KW-1185">Reference proteome</keyword>
<evidence type="ECO:0000313" key="2">
    <source>
        <dbReference type="Proteomes" id="UP000824120"/>
    </source>
</evidence>
<dbReference type="EMBL" id="JACXVP010000001">
    <property type="protein sequence ID" value="KAG5632217.1"/>
    <property type="molecule type" value="Genomic_DNA"/>
</dbReference>
<evidence type="ECO:0000313" key="1">
    <source>
        <dbReference type="EMBL" id="KAG5632217.1"/>
    </source>
</evidence>
<gene>
    <name evidence="1" type="ORF">H5410_003934</name>
</gene>
<dbReference type="Proteomes" id="UP000824120">
    <property type="component" value="Chromosome 1"/>
</dbReference>
<accession>A0A9J6B6C0</accession>
<organism evidence="1 2">
    <name type="scientific">Solanum commersonii</name>
    <name type="common">Commerson's wild potato</name>
    <name type="synonym">Commerson's nightshade</name>
    <dbReference type="NCBI Taxonomy" id="4109"/>
    <lineage>
        <taxon>Eukaryota</taxon>
        <taxon>Viridiplantae</taxon>
        <taxon>Streptophyta</taxon>
        <taxon>Embryophyta</taxon>
        <taxon>Tracheophyta</taxon>
        <taxon>Spermatophyta</taxon>
        <taxon>Magnoliopsida</taxon>
        <taxon>eudicotyledons</taxon>
        <taxon>Gunneridae</taxon>
        <taxon>Pentapetalae</taxon>
        <taxon>asterids</taxon>
        <taxon>lamiids</taxon>
        <taxon>Solanales</taxon>
        <taxon>Solanaceae</taxon>
        <taxon>Solanoideae</taxon>
        <taxon>Solaneae</taxon>
        <taxon>Solanum</taxon>
    </lineage>
</organism>
<name>A0A9J6B6C0_SOLCO</name>